<dbReference type="Gene3D" id="3.10.180.10">
    <property type="entry name" value="2,3-Dihydroxybiphenyl 1,2-Dioxygenase, domain 1"/>
    <property type="match status" value="1"/>
</dbReference>
<dbReference type="GeneID" id="301034578"/>
<dbReference type="PROSITE" id="PS51819">
    <property type="entry name" value="VOC"/>
    <property type="match status" value="1"/>
</dbReference>
<dbReference type="PANTHER" id="PTHR21366">
    <property type="entry name" value="GLYOXALASE FAMILY PROTEIN"/>
    <property type="match status" value="1"/>
</dbReference>
<accession>A0ABY7RER6</accession>
<sequence>MRPFAIKRIDHLVLRVSDLPRSIAFYVDVLGCTVSRVREDLGMVHLATGTAMIDLVTLDGVLGQPGGAAPGAEGRNLHHFCLRIEPFDEQALTAYLRAAGVQVEPAEKRYGAEGEGLSVYCFDPDGNQVELKGPIPSPEAPKRQ</sequence>
<reference evidence="2 3" key="1">
    <citation type="journal article" date="2020" name="Front. Microbiol.">
        <title>Toward Biorecycling: Isolation of a Soil Bacterium That Grows on a Polyurethane Oligomer and Monomer.</title>
        <authorList>
            <person name="Espinosa M.J.C."/>
            <person name="Blanco A.C."/>
            <person name="Schmidgall T."/>
            <person name="Atanasoff-Kardjalieff A.K."/>
            <person name="Kappelmeyer U."/>
            <person name="Tischler D."/>
            <person name="Pieper D.H."/>
            <person name="Heipieper H.J."/>
            <person name="Eberlein C."/>
        </authorList>
    </citation>
    <scope>NUCLEOTIDE SEQUENCE [LARGE SCALE GENOMIC DNA]</scope>
    <source>
        <strain evidence="2 3">TDA1</strain>
    </source>
</reference>
<name>A0ABY7RER6_9PSED</name>
<keyword evidence="3" id="KW-1185">Reference proteome</keyword>
<proteinExistence type="predicted"/>
<dbReference type="EMBL" id="CP116669">
    <property type="protein sequence ID" value="WCI02240.1"/>
    <property type="molecule type" value="Genomic_DNA"/>
</dbReference>
<dbReference type="PANTHER" id="PTHR21366:SF14">
    <property type="entry name" value="GLYOXALASE DOMAIN-CONTAINING PROTEIN 5"/>
    <property type="match status" value="1"/>
</dbReference>
<feature type="domain" description="VOC" evidence="1">
    <location>
        <begin position="8"/>
        <end position="134"/>
    </location>
</feature>
<evidence type="ECO:0000259" key="1">
    <source>
        <dbReference type="PROSITE" id="PS51819"/>
    </source>
</evidence>
<dbReference type="Proteomes" id="UP001214301">
    <property type="component" value="Chromosome"/>
</dbReference>
<evidence type="ECO:0000313" key="3">
    <source>
        <dbReference type="Proteomes" id="UP001214301"/>
    </source>
</evidence>
<dbReference type="InterPro" id="IPR050383">
    <property type="entry name" value="GlyoxalaseI/FosfomycinResist"/>
</dbReference>
<dbReference type="InterPro" id="IPR004360">
    <property type="entry name" value="Glyas_Fos-R_dOase_dom"/>
</dbReference>
<organism evidence="2 3">
    <name type="scientific">Pseudomonas capeferrum</name>
    <dbReference type="NCBI Taxonomy" id="1495066"/>
    <lineage>
        <taxon>Bacteria</taxon>
        <taxon>Pseudomonadati</taxon>
        <taxon>Pseudomonadota</taxon>
        <taxon>Gammaproteobacteria</taxon>
        <taxon>Pseudomonadales</taxon>
        <taxon>Pseudomonadaceae</taxon>
        <taxon>Pseudomonas</taxon>
    </lineage>
</organism>
<gene>
    <name evidence="2" type="ORF">PMC74_10300</name>
</gene>
<protein>
    <submittedName>
        <fullName evidence="2">VOC family protein</fullName>
    </submittedName>
</protein>
<dbReference type="SUPFAM" id="SSF54593">
    <property type="entry name" value="Glyoxalase/Bleomycin resistance protein/Dihydroxybiphenyl dioxygenase"/>
    <property type="match status" value="1"/>
</dbReference>
<dbReference type="InterPro" id="IPR037523">
    <property type="entry name" value="VOC_core"/>
</dbReference>
<dbReference type="Pfam" id="PF00903">
    <property type="entry name" value="Glyoxalase"/>
    <property type="match status" value="1"/>
</dbReference>
<dbReference type="CDD" id="cd07253">
    <property type="entry name" value="GLOD5"/>
    <property type="match status" value="1"/>
</dbReference>
<evidence type="ECO:0000313" key="2">
    <source>
        <dbReference type="EMBL" id="WCI02240.1"/>
    </source>
</evidence>
<dbReference type="InterPro" id="IPR029068">
    <property type="entry name" value="Glyas_Bleomycin-R_OHBP_Dase"/>
</dbReference>
<dbReference type="RefSeq" id="WP_033697270.1">
    <property type="nucleotide sequence ID" value="NZ_CP116669.1"/>
</dbReference>